<evidence type="ECO:0000313" key="1">
    <source>
        <dbReference type="EMBL" id="RAJ19163.1"/>
    </source>
</evidence>
<organism evidence="1 2">
    <name type="scientific">Gelidibacter algens</name>
    <dbReference type="NCBI Taxonomy" id="49280"/>
    <lineage>
        <taxon>Bacteria</taxon>
        <taxon>Pseudomonadati</taxon>
        <taxon>Bacteroidota</taxon>
        <taxon>Flavobacteriia</taxon>
        <taxon>Flavobacteriales</taxon>
        <taxon>Flavobacteriaceae</taxon>
        <taxon>Gelidibacter</taxon>
    </lineage>
</organism>
<dbReference type="EMBL" id="QLLQ01000023">
    <property type="protein sequence ID" value="RAJ19163.1"/>
    <property type="molecule type" value="Genomic_DNA"/>
</dbReference>
<evidence type="ECO:0000313" key="2">
    <source>
        <dbReference type="Proteomes" id="UP000248987"/>
    </source>
</evidence>
<gene>
    <name evidence="1" type="ORF">LX77_03616</name>
</gene>
<proteinExistence type="predicted"/>
<dbReference type="InterPro" id="IPR058087">
    <property type="entry name" value="XAC2610_dom"/>
</dbReference>
<dbReference type="RefSeq" id="WP_146608980.1">
    <property type="nucleotide sequence ID" value="NZ_LZRN01000032.1"/>
</dbReference>
<dbReference type="AlphaFoldDB" id="A0A327RUB9"/>
<sequence>MIKQVFLIIALFTFTLLFSQKSESWLLMDKEPITTLSFSKSETLSVNEFSFQATWDNKLSYSDNLGYYGGISELKVLKNNKLLQTIKNIEDGIAIGEINITFYDYNMDGYIDFSIPIDCSKSCYDAYYLFNPQTEKFEHQKEWAYLKIQEINKVNKQILTVPDGNAKHSQNILYQVEGLKLIKLKTFKI</sequence>
<reference evidence="1 2" key="1">
    <citation type="submission" date="2018-06" db="EMBL/GenBank/DDBJ databases">
        <title>Genomic Encyclopedia of Archaeal and Bacterial Type Strains, Phase II (KMG-II): from individual species to whole genera.</title>
        <authorList>
            <person name="Goeker M."/>
        </authorList>
    </citation>
    <scope>NUCLEOTIDE SEQUENCE [LARGE SCALE GENOMIC DNA]</scope>
    <source>
        <strain evidence="1 2">DSM 12408</strain>
    </source>
</reference>
<comment type="caution">
    <text evidence="1">The sequence shown here is derived from an EMBL/GenBank/DDBJ whole genome shotgun (WGS) entry which is preliminary data.</text>
</comment>
<protein>
    <submittedName>
        <fullName evidence="1">Uncharacterized protein</fullName>
    </submittedName>
</protein>
<dbReference type="OrthoDB" id="1200912at2"/>
<dbReference type="Proteomes" id="UP000248987">
    <property type="component" value="Unassembled WGS sequence"/>
</dbReference>
<name>A0A327RUB9_9FLAO</name>
<dbReference type="NCBIfam" id="NF047539">
    <property type="entry name" value="XAC2610_fam"/>
    <property type="match status" value="1"/>
</dbReference>
<keyword evidence="2" id="KW-1185">Reference proteome</keyword>
<accession>A0A327RUB9</accession>